<gene>
    <name evidence="1" type="ORF">SAMN05444695_11397</name>
</gene>
<dbReference type="InterPro" id="IPR007061">
    <property type="entry name" value="MST-like"/>
</dbReference>
<dbReference type="Proteomes" id="UP000183263">
    <property type="component" value="Unassembled WGS sequence"/>
</dbReference>
<organism evidence="1 2">
    <name type="scientific">Rhodococcus triatomae</name>
    <dbReference type="NCBI Taxonomy" id="300028"/>
    <lineage>
        <taxon>Bacteria</taxon>
        <taxon>Bacillati</taxon>
        <taxon>Actinomycetota</taxon>
        <taxon>Actinomycetes</taxon>
        <taxon>Mycobacteriales</taxon>
        <taxon>Nocardiaceae</taxon>
        <taxon>Rhodococcus</taxon>
    </lineage>
</organism>
<reference evidence="1 2" key="1">
    <citation type="submission" date="2016-10" db="EMBL/GenBank/DDBJ databases">
        <authorList>
            <person name="de Groot N.N."/>
        </authorList>
    </citation>
    <scope>NUCLEOTIDE SEQUENCE [LARGE SCALE GENOMIC DNA]</scope>
    <source>
        <strain evidence="1 2">DSM 44892</strain>
    </source>
</reference>
<dbReference type="AlphaFoldDB" id="A0A1G8PP80"/>
<dbReference type="Gene3D" id="1.20.120.450">
    <property type="entry name" value="dinb family like domain"/>
    <property type="match status" value="1"/>
</dbReference>
<evidence type="ECO:0000313" key="2">
    <source>
        <dbReference type="Proteomes" id="UP000183263"/>
    </source>
</evidence>
<protein>
    <recommendedName>
        <fullName evidence="3">DinB family protein</fullName>
    </recommendedName>
</protein>
<evidence type="ECO:0008006" key="3">
    <source>
        <dbReference type="Google" id="ProtNLM"/>
    </source>
</evidence>
<accession>A0A1G8PP80</accession>
<sequence length="176" mass="19401">MTNTSAGERADISSLLDDQRSNFLITVRGLDDAAARTRSTVSDLTLGGLVKHLTETERSWITTILEPEKVVPFDMDTAMAQYYMTDEETLDGLLEEYAQVARRTADTIATIEDLDALIALPPAPWDPEPQPWSVRRILLHVLRETAHHSGHADIIRESLDGGNTTQALGEAAGLEF</sequence>
<evidence type="ECO:0000313" key="1">
    <source>
        <dbReference type="EMBL" id="SDI94314.1"/>
    </source>
</evidence>
<dbReference type="OrthoDB" id="4548523at2"/>
<dbReference type="Pfam" id="PF04978">
    <property type="entry name" value="MST"/>
    <property type="match status" value="1"/>
</dbReference>
<dbReference type="RefSeq" id="WP_072739463.1">
    <property type="nucleotide sequence ID" value="NZ_CP048813.1"/>
</dbReference>
<dbReference type="SUPFAM" id="SSF109854">
    <property type="entry name" value="DinB/YfiT-like putative metalloenzymes"/>
    <property type="match status" value="1"/>
</dbReference>
<dbReference type="InterPro" id="IPR034660">
    <property type="entry name" value="DinB/YfiT-like"/>
</dbReference>
<dbReference type="EMBL" id="FNDN01000013">
    <property type="protein sequence ID" value="SDI94314.1"/>
    <property type="molecule type" value="Genomic_DNA"/>
</dbReference>
<keyword evidence="2" id="KW-1185">Reference proteome</keyword>
<name>A0A1G8PP80_9NOCA</name>
<proteinExistence type="predicted"/>